<gene>
    <name evidence="2" type="ORF">SAMN04490220_2816</name>
</gene>
<organism evidence="2 3">
    <name type="scientific">Rhodococcus jostii</name>
    <dbReference type="NCBI Taxonomy" id="132919"/>
    <lineage>
        <taxon>Bacteria</taxon>
        <taxon>Bacillati</taxon>
        <taxon>Actinomycetota</taxon>
        <taxon>Actinomycetes</taxon>
        <taxon>Mycobacteriales</taxon>
        <taxon>Nocardiaceae</taxon>
        <taxon>Rhodococcus</taxon>
    </lineage>
</organism>
<feature type="transmembrane region" description="Helical" evidence="1">
    <location>
        <begin position="240"/>
        <end position="261"/>
    </location>
</feature>
<feature type="transmembrane region" description="Helical" evidence="1">
    <location>
        <begin position="20"/>
        <end position="40"/>
    </location>
</feature>
<feature type="transmembrane region" description="Helical" evidence="1">
    <location>
        <begin position="510"/>
        <end position="528"/>
    </location>
</feature>
<dbReference type="RefSeq" id="WP_240319745.1">
    <property type="nucleotide sequence ID" value="NZ_FNTL01000004.1"/>
</dbReference>
<feature type="transmembrane region" description="Helical" evidence="1">
    <location>
        <begin position="122"/>
        <end position="155"/>
    </location>
</feature>
<keyword evidence="1" id="KW-1133">Transmembrane helix</keyword>
<dbReference type="AlphaFoldDB" id="A0A1H4W2P8"/>
<dbReference type="Proteomes" id="UP000183407">
    <property type="component" value="Unassembled WGS sequence"/>
</dbReference>
<feature type="transmembrane region" description="Helical" evidence="1">
    <location>
        <begin position="395"/>
        <end position="419"/>
    </location>
</feature>
<evidence type="ECO:0000313" key="2">
    <source>
        <dbReference type="EMBL" id="SEC87515.1"/>
    </source>
</evidence>
<feature type="transmembrane region" description="Helical" evidence="1">
    <location>
        <begin position="346"/>
        <end position="366"/>
    </location>
</feature>
<feature type="transmembrane region" description="Helical" evidence="1">
    <location>
        <begin position="299"/>
        <end position="317"/>
    </location>
</feature>
<feature type="transmembrane region" description="Helical" evidence="1">
    <location>
        <begin position="77"/>
        <end position="101"/>
    </location>
</feature>
<sequence>MSQLSGTDVLAELAVRTDRVRIPVWTVAVAGLTVLIASSYSTIYPTAQSRQARAELIASPAATALAGPGYGLDDYTLGAMVANEIAGMTMVAVAIMSVLLVTRHLRTEEETGRTELVRAGVVGRYAGITAGLISAALANVFVALLLVIGLLAVGLPPAGSLNMSAGVLVVGLVFTALSALASQFTEHARTASGAGICAITVAYLLRALGDVQQGHSGSLLTWVSPIGWSQATRAYVDERWWPLLIGLVAAALTVLGAYAAIGRRDVGAGLLPPRGGRAEATTRLNGVAALATRQQRGQILPWGVGVFALSLPIGSLGRQIGDFIDQDPDLAQLLPGGAAAAADGAFALYLVFLVVMAAMYAVGAVVSIRSEESSGRAEEALATPVSRARWLGGQLAVTAAAAVAIAAAAGVGMGITAAFTLSDAGALGRLIGAALNTVPAVLLIVGLCAAVYGLVPRALVPRALPVLWAYVGYVLVAGMFGEVLPGWFGLLSPFHYTPALPAESFSATPLVVLLILAAALFAAGITGFQRRDVGR</sequence>
<keyword evidence="1" id="KW-0472">Membrane</keyword>
<feature type="transmembrane region" description="Helical" evidence="1">
    <location>
        <begin position="161"/>
        <end position="181"/>
    </location>
</feature>
<keyword evidence="1" id="KW-0812">Transmembrane</keyword>
<reference evidence="3" key="1">
    <citation type="submission" date="2016-10" db="EMBL/GenBank/DDBJ databases">
        <authorList>
            <person name="Varghese N."/>
        </authorList>
    </citation>
    <scope>NUCLEOTIDE SEQUENCE [LARGE SCALE GENOMIC DNA]</scope>
    <source>
        <strain evidence="3">DSM 44719</strain>
    </source>
</reference>
<evidence type="ECO:0000313" key="3">
    <source>
        <dbReference type="Proteomes" id="UP000183407"/>
    </source>
</evidence>
<feature type="transmembrane region" description="Helical" evidence="1">
    <location>
        <begin position="193"/>
        <end position="209"/>
    </location>
</feature>
<name>A0A1H4W2P8_RHOJO</name>
<accession>A0A1H4W2P8</accession>
<protein>
    <submittedName>
        <fullName evidence="2">ABC-2 type transport system permease protein</fullName>
    </submittedName>
</protein>
<feature type="transmembrane region" description="Helical" evidence="1">
    <location>
        <begin position="467"/>
        <end position="490"/>
    </location>
</feature>
<evidence type="ECO:0000256" key="1">
    <source>
        <dbReference type="SAM" id="Phobius"/>
    </source>
</evidence>
<dbReference type="EMBL" id="FNTL01000004">
    <property type="protein sequence ID" value="SEC87515.1"/>
    <property type="molecule type" value="Genomic_DNA"/>
</dbReference>
<feature type="transmembrane region" description="Helical" evidence="1">
    <location>
        <begin position="431"/>
        <end position="455"/>
    </location>
</feature>
<proteinExistence type="predicted"/>